<protein>
    <recommendedName>
        <fullName evidence="1">Bacteriophage/plasmid primase P4 C-terminal domain-containing protein</fullName>
    </recommendedName>
</protein>
<accession>A0A947DHR3</accession>
<gene>
    <name evidence="2" type="ORF">IXB50_17045</name>
</gene>
<dbReference type="AlphaFoldDB" id="A0A947DHR3"/>
<reference evidence="2" key="2">
    <citation type="journal article" date="2021" name="Mar. Drugs">
        <title>Genome Reduction and Secondary Metabolism of the Marine Sponge-Associated Cyanobacterium Leptothoe.</title>
        <authorList>
            <person name="Konstantinou D."/>
            <person name="Popin R.V."/>
            <person name="Fewer D.P."/>
            <person name="Sivonen K."/>
            <person name="Gkelis S."/>
        </authorList>
    </citation>
    <scope>NUCLEOTIDE SEQUENCE</scope>
    <source>
        <strain evidence="2">TAU-MAC 1115</strain>
    </source>
</reference>
<dbReference type="InterPro" id="IPR014818">
    <property type="entry name" value="Phage/plasmid_primase_P4_C"/>
</dbReference>
<keyword evidence="3" id="KW-1185">Reference proteome</keyword>
<sequence>MNLYDQYSVRAVDQSDATKLLGFKALDSGIWFPFGQNYGQLRHDIVTDPKYVSPKLERAAPIAWSPTGNIRDCYVVTEGWCDAFIGTQRGNTNVAAVAGVSHIVSTLPANGGQIALFDADGMTNAAVMQQLIKAGKHLKGKIQLIPLEFGPKAGCEEFFNAGNTAEDFQTLLKDAVSPRVFLERWLTFLLEWGQELPKNIASLDKLYQKIFELAYLCDRNGKTLSAKIERFVQLHSKKWIGRALTLPQIRSFKANAEKPYREQEAKTQLEKRKEAAKDSISRGSWAVKHCLNDAVIISPAGQATMAPSGAIAGLMEVCWGNELKYRLDCNSFYAYGRTIPGKWERVSNREVKELIQRELDAAGAEGSYGLTSVESSATLLAQRVSMREWPTEHNLVPFKNGVLRLSDHTLLPHRPEYGFTWQLPYEYLPGVTCDPILEWLHGVNCAIDVEVVQLYP</sequence>
<reference evidence="2" key="1">
    <citation type="submission" date="2020-11" db="EMBL/GenBank/DDBJ databases">
        <authorList>
            <person name="Konstantinou D."/>
            <person name="Gkelis S."/>
            <person name="Popin R."/>
            <person name="Fewer D."/>
            <person name="Sivonen K."/>
        </authorList>
    </citation>
    <scope>NUCLEOTIDE SEQUENCE</scope>
    <source>
        <strain evidence="2">TAU-MAC 1115</strain>
    </source>
</reference>
<dbReference type="Proteomes" id="UP000717364">
    <property type="component" value="Unassembled WGS sequence"/>
</dbReference>
<evidence type="ECO:0000259" key="1">
    <source>
        <dbReference type="SMART" id="SM00885"/>
    </source>
</evidence>
<dbReference type="SMART" id="SM00885">
    <property type="entry name" value="D5_N"/>
    <property type="match status" value="1"/>
</dbReference>
<evidence type="ECO:0000313" key="2">
    <source>
        <dbReference type="EMBL" id="MBT9317132.1"/>
    </source>
</evidence>
<dbReference type="EMBL" id="JADOES010000039">
    <property type="protein sequence ID" value="MBT9317132.1"/>
    <property type="molecule type" value="Genomic_DNA"/>
</dbReference>
<proteinExistence type="predicted"/>
<dbReference type="Pfam" id="PF08706">
    <property type="entry name" value="D5_N"/>
    <property type="match status" value="1"/>
</dbReference>
<name>A0A947DHR3_9CYAN</name>
<feature type="domain" description="Bacteriophage/plasmid primase P4 C-terminal" evidence="1">
    <location>
        <begin position="312"/>
        <end position="445"/>
    </location>
</feature>
<evidence type="ECO:0000313" key="3">
    <source>
        <dbReference type="Proteomes" id="UP000717364"/>
    </source>
</evidence>
<organism evidence="2 3">
    <name type="scientific">Leptothoe spongobia TAU-MAC 1115</name>
    <dbReference type="NCBI Taxonomy" id="1967444"/>
    <lineage>
        <taxon>Bacteria</taxon>
        <taxon>Bacillati</taxon>
        <taxon>Cyanobacteriota</taxon>
        <taxon>Cyanophyceae</taxon>
        <taxon>Nodosilineales</taxon>
        <taxon>Cymatolegaceae</taxon>
        <taxon>Leptothoe</taxon>
        <taxon>Leptothoe spongobia</taxon>
    </lineage>
</organism>
<comment type="caution">
    <text evidence="2">The sequence shown here is derived from an EMBL/GenBank/DDBJ whole genome shotgun (WGS) entry which is preliminary data.</text>
</comment>